<evidence type="ECO:0000259" key="1">
    <source>
        <dbReference type="Pfam" id="PF18406"/>
    </source>
</evidence>
<gene>
    <name evidence="2" type="ORF">GCM10011386_20430</name>
</gene>
<accession>A0ABQ1LTX5</accession>
<dbReference type="EMBL" id="BMIK01000005">
    <property type="protein sequence ID" value="GGC28306.1"/>
    <property type="molecule type" value="Genomic_DNA"/>
</dbReference>
<reference evidence="3" key="1">
    <citation type="journal article" date="2019" name="Int. J. Syst. Evol. Microbiol.">
        <title>The Global Catalogue of Microorganisms (GCM) 10K type strain sequencing project: providing services to taxonomists for standard genome sequencing and annotation.</title>
        <authorList>
            <consortium name="The Broad Institute Genomics Platform"/>
            <consortium name="The Broad Institute Genome Sequencing Center for Infectious Disease"/>
            <person name="Wu L."/>
            <person name="Ma J."/>
        </authorList>
    </citation>
    <scope>NUCLEOTIDE SEQUENCE [LARGE SCALE GENOMIC DNA]</scope>
    <source>
        <strain evidence="3">CGMCC 1.15342</strain>
    </source>
</reference>
<dbReference type="Pfam" id="PF18406">
    <property type="entry name" value="DUF1281_C"/>
    <property type="match status" value="1"/>
</dbReference>
<dbReference type="Proteomes" id="UP000597338">
    <property type="component" value="Unassembled WGS sequence"/>
</dbReference>
<protein>
    <recommendedName>
        <fullName evidence="1">YubB ferredoxin-like domain-containing protein</fullName>
    </recommendedName>
</protein>
<keyword evidence="3" id="KW-1185">Reference proteome</keyword>
<feature type="domain" description="YubB ferredoxin-like" evidence="1">
    <location>
        <begin position="117"/>
        <end position="188"/>
    </location>
</feature>
<organism evidence="2 3">
    <name type="scientific">Parapedobacter defluvii</name>
    <dbReference type="NCBI Taxonomy" id="2045106"/>
    <lineage>
        <taxon>Bacteria</taxon>
        <taxon>Pseudomonadati</taxon>
        <taxon>Bacteroidota</taxon>
        <taxon>Sphingobacteriia</taxon>
        <taxon>Sphingobacteriales</taxon>
        <taxon>Sphingobacteriaceae</taxon>
        <taxon>Parapedobacter</taxon>
    </lineage>
</organism>
<proteinExistence type="predicted"/>
<evidence type="ECO:0000313" key="2">
    <source>
        <dbReference type="EMBL" id="GGC28306.1"/>
    </source>
</evidence>
<dbReference type="InterPro" id="IPR041329">
    <property type="entry name" value="YubB_C"/>
</dbReference>
<name>A0ABQ1LTX5_9SPHI</name>
<sequence>MQGMMVLSPTWETNSQSTLHSMPGRSPSYPLTEYCLLEEPAEKNTTISTKCTLMENNIENWCSHFVQFTGSPESLKEIEWLFRAMSALEKETQQGQRPPFIKNNDGCFSNIDLFDKKVYFETIATPNIDLLTQVADRFQTGFILDYHELGHSIFGEATYDQGKIHDIRLDIEDFEKFNYDLEEQAYMFEGFYYDSDAEILEIMLEMKKDQLNKPYSRRR</sequence>
<evidence type="ECO:0000313" key="3">
    <source>
        <dbReference type="Proteomes" id="UP000597338"/>
    </source>
</evidence>
<comment type="caution">
    <text evidence="2">The sequence shown here is derived from an EMBL/GenBank/DDBJ whole genome shotgun (WGS) entry which is preliminary data.</text>
</comment>